<dbReference type="PROSITE" id="PS51301">
    <property type="entry name" value="KILA_N"/>
    <property type="match status" value="1"/>
</dbReference>
<accession>A0A916KPC2</accession>
<dbReference type="KEGG" id="vg:15613044"/>
<proteinExistence type="predicted"/>
<reference evidence="3" key="1">
    <citation type="journal article" date="2013" name="J. Virol.">
        <title>New Insights into the Evolution of Entomopoxvirinae from the Complete Genome Sequences of Four Entomopoxviruses Infecting Adoxophyes honmai, Choristoneura biennis, Choristoneura rosaceana, and Mythimna separata.</title>
        <authorList>
            <person name="Theze J."/>
            <person name="Takatsuka J."/>
            <person name="Li Z."/>
            <person name="Gallais J."/>
            <person name="Doucet D."/>
            <person name="Arif B."/>
            <person name="Nakai M."/>
            <person name="Herniou E.A."/>
        </authorList>
    </citation>
    <scope>NUCLEOTIDE SEQUENCE</scope>
</reference>
<organismHost>
    <name type="scientific">Choristoneura fumiferana</name>
    <name type="common">Spruce budworm moth</name>
    <name type="synonym">Archips fumiferana</name>
    <dbReference type="NCBI Taxonomy" id="7141"/>
</organismHost>
<keyword evidence="1" id="KW-0175">Coiled coil</keyword>
<dbReference type="InterPro" id="IPR018004">
    <property type="entry name" value="KilA/APSES_HTH"/>
</dbReference>
<feature type="coiled-coil region" evidence="1">
    <location>
        <begin position="157"/>
        <end position="191"/>
    </location>
</feature>
<sequence length="207" mass="24941">MKMSFINIYYEQIKDQFYYGIVDDFKLVIDKNTGCFNATKLCNLGCKQFKQWKCFEKSQELIKYIINNRDTNSHIGFYEVKGDNKDDTIKQITGQYVSREIILDISSWISVEFYIKCNDIIINYYKKNFDYKIKEIEERYSEHPIKYDKIDDIIVKINKILKMVEIQNNTLDEIEEQLEETNYKIDSLTETVEELILPNRNILYRLY</sequence>
<evidence type="ECO:0000256" key="1">
    <source>
        <dbReference type="SAM" id="Coils"/>
    </source>
</evidence>
<protein>
    <submittedName>
        <fullName evidence="3">N1R/p28-like protein</fullName>
    </submittedName>
</protein>
<keyword evidence="4" id="KW-1185">Reference proteome</keyword>
<dbReference type="OrthoDB" id="8312at10239"/>
<dbReference type="Pfam" id="PF04383">
    <property type="entry name" value="KilA-N"/>
    <property type="match status" value="1"/>
</dbReference>
<evidence type="ECO:0000259" key="2">
    <source>
        <dbReference type="PROSITE" id="PS51301"/>
    </source>
</evidence>
<name>A0A916KPC2_CBEPV</name>
<dbReference type="GeneID" id="15613044"/>
<gene>
    <name evidence="3" type="ORF">CHBEV_054</name>
</gene>
<dbReference type="Proteomes" id="UP000792220">
    <property type="component" value="Genome"/>
</dbReference>
<feature type="domain" description="KilA-N" evidence="2">
    <location>
        <begin position="16"/>
        <end position="124"/>
    </location>
</feature>
<organism evidence="3 4">
    <name type="scientific">Choristoneura biennis entomopoxvirus</name>
    <name type="common">CbEPV</name>
    <dbReference type="NCBI Taxonomy" id="10288"/>
    <lineage>
        <taxon>Viruses</taxon>
        <taxon>Varidnaviria</taxon>
        <taxon>Bamfordvirae</taxon>
        <taxon>Nucleocytoviricota</taxon>
        <taxon>Pokkesviricetes</taxon>
        <taxon>Chitovirales</taxon>
        <taxon>Poxviridae</taxon>
        <taxon>Entomopoxvirinae</taxon>
        <taxon>Betaentomopoxvirus</taxon>
        <taxon>Betaentomopoxvirus cbiennis</taxon>
    </lineage>
</organism>
<dbReference type="EMBL" id="HF679132">
    <property type="protein sequence ID" value="CCU55622.1"/>
    <property type="molecule type" value="Genomic_DNA"/>
</dbReference>
<evidence type="ECO:0000313" key="3">
    <source>
        <dbReference type="EMBL" id="CCU55622.1"/>
    </source>
</evidence>
<dbReference type="InterPro" id="IPR017880">
    <property type="entry name" value="KilA_N"/>
</dbReference>
<evidence type="ECO:0000313" key="4">
    <source>
        <dbReference type="Proteomes" id="UP000792220"/>
    </source>
</evidence>
<dbReference type="RefSeq" id="YP_008004124.1">
    <property type="nucleotide sequence ID" value="NC_021248.1"/>
</dbReference>